<evidence type="ECO:0000259" key="2">
    <source>
        <dbReference type="PROSITE" id="PS50110"/>
    </source>
</evidence>
<dbReference type="PANTHER" id="PTHR44591:SF3">
    <property type="entry name" value="RESPONSE REGULATORY DOMAIN-CONTAINING PROTEIN"/>
    <property type="match status" value="1"/>
</dbReference>
<evidence type="ECO:0000313" key="4">
    <source>
        <dbReference type="Proteomes" id="UP000027093"/>
    </source>
</evidence>
<proteinExistence type="predicted"/>
<dbReference type="KEGG" id="nvn:NVIE_015260"/>
<dbReference type="Pfam" id="PF00072">
    <property type="entry name" value="Response_reg"/>
    <property type="match status" value="1"/>
</dbReference>
<evidence type="ECO:0000313" key="3">
    <source>
        <dbReference type="EMBL" id="AIC15772.1"/>
    </source>
</evidence>
<reference evidence="3 4" key="1">
    <citation type="journal article" date="2014" name="Int. J. Syst. Evol. Microbiol.">
        <title>Nitrososphaera viennensis gen. nov., sp. nov., an aerobic and mesophilic, ammonia-oxidizing archaeon from soil and a member of the archaeal phylum Thaumarchaeota.</title>
        <authorList>
            <person name="Stieglmeier M."/>
            <person name="Klingl A."/>
            <person name="Alves R.J."/>
            <person name="Rittmann S.K."/>
            <person name="Melcher M."/>
            <person name="Leisch N."/>
            <person name="Schleper C."/>
        </authorList>
    </citation>
    <scope>NUCLEOTIDE SEQUENCE [LARGE SCALE GENOMIC DNA]</scope>
    <source>
        <strain evidence="3">EN76</strain>
    </source>
</reference>
<name>A0A060HRE3_9ARCH</name>
<dbReference type="GO" id="GO:0000160">
    <property type="term" value="P:phosphorelay signal transduction system"/>
    <property type="evidence" value="ECO:0007669"/>
    <property type="project" value="InterPro"/>
</dbReference>
<gene>
    <name evidence="3" type="ORF">NVIE_015260</name>
</gene>
<dbReference type="SUPFAM" id="SSF52172">
    <property type="entry name" value="CheY-like"/>
    <property type="match status" value="1"/>
</dbReference>
<keyword evidence="1" id="KW-0597">Phosphoprotein</keyword>
<dbReference type="HOGENOM" id="CLU_000445_69_15_2"/>
<feature type="domain" description="Response regulatory" evidence="2">
    <location>
        <begin position="47"/>
        <end position="177"/>
    </location>
</feature>
<dbReference type="InterPro" id="IPR001789">
    <property type="entry name" value="Sig_transdc_resp-reg_receiver"/>
</dbReference>
<accession>A0A060HRE3</accession>
<dbReference type="PANTHER" id="PTHR44591">
    <property type="entry name" value="STRESS RESPONSE REGULATOR PROTEIN 1"/>
    <property type="match status" value="1"/>
</dbReference>
<dbReference type="AlphaFoldDB" id="A0A060HRE3"/>
<protein>
    <submittedName>
        <fullName evidence="3">Putative signal transduction response regulator, receiver domain</fullName>
    </submittedName>
</protein>
<organism evidence="3 4">
    <name type="scientific">Nitrososphaera viennensis EN76</name>
    <dbReference type="NCBI Taxonomy" id="926571"/>
    <lineage>
        <taxon>Archaea</taxon>
        <taxon>Nitrososphaerota</taxon>
        <taxon>Nitrososphaeria</taxon>
        <taxon>Nitrososphaerales</taxon>
        <taxon>Nitrososphaeraceae</taxon>
        <taxon>Nitrososphaera</taxon>
    </lineage>
</organism>
<dbReference type="EMBL" id="CP007536">
    <property type="protein sequence ID" value="AIC15772.1"/>
    <property type="molecule type" value="Genomic_DNA"/>
</dbReference>
<keyword evidence="4" id="KW-1185">Reference proteome</keyword>
<dbReference type="InterPro" id="IPR050595">
    <property type="entry name" value="Bact_response_regulator"/>
</dbReference>
<dbReference type="Gene3D" id="3.40.50.2300">
    <property type="match status" value="1"/>
</dbReference>
<evidence type="ECO:0000256" key="1">
    <source>
        <dbReference type="ARBA" id="ARBA00022553"/>
    </source>
</evidence>
<sequence>MGENIDILMQRCNILCTLTGNRWRFSPANPHDYTLINCVLFYKASLKILVAEDEPNIAKVYKISFEERGHEVIVTHNGVECLEEYNRHRLAESGGRNNNSIVAPFDVVLLDYRMPKKDGMEVAREILALVPKQRIIFVSAYVLETLQDAVKTLSKVVEMMQKPFEIDDLVSLVEDTSIWKGLEELNVNIAELRKMNATHDQLLGLYQGLKAIQKGRGIAG</sequence>
<dbReference type="InterPro" id="IPR011006">
    <property type="entry name" value="CheY-like_superfamily"/>
</dbReference>
<dbReference type="SMART" id="SM00448">
    <property type="entry name" value="REC"/>
    <property type="match status" value="1"/>
</dbReference>
<dbReference type="Proteomes" id="UP000027093">
    <property type="component" value="Chromosome"/>
</dbReference>
<dbReference type="PROSITE" id="PS50110">
    <property type="entry name" value="RESPONSE_REGULATORY"/>
    <property type="match status" value="1"/>
</dbReference>
<dbReference type="STRING" id="926571.NVIE_015260"/>